<dbReference type="InterPro" id="IPR007553">
    <property type="entry name" value="2-thiour_desulf"/>
</dbReference>
<sequence length="144" mass="15089">MAGFACRYNGVAKPVEHISALVQEGQAIAVCPELLAGFSTPRRPAEIVGGTGEDVLDGKARIVDDSGDDVTEQFVAGAQRVLELVKTVGAHEAILKEGSPSCGSGYIYDGTFSGNQQPGNGVTTALLRRHGITIHSEKTWPPAE</sequence>
<proteinExistence type="predicted"/>
<dbReference type="PANTHER" id="PTHR30087">
    <property type="entry name" value="INNER MEMBRANE PROTEIN"/>
    <property type="match status" value="1"/>
</dbReference>
<dbReference type="PANTHER" id="PTHR30087:SF1">
    <property type="entry name" value="HYPOTHETICAL CYTOSOLIC PROTEIN"/>
    <property type="match status" value="1"/>
</dbReference>
<dbReference type="OrthoDB" id="9797779at2"/>
<organism evidence="1 2">
    <name type="scientific">Ktedonosporobacter rubrisoli</name>
    <dbReference type="NCBI Taxonomy" id="2509675"/>
    <lineage>
        <taxon>Bacteria</taxon>
        <taxon>Bacillati</taxon>
        <taxon>Chloroflexota</taxon>
        <taxon>Ktedonobacteria</taxon>
        <taxon>Ktedonobacterales</taxon>
        <taxon>Ktedonosporobacteraceae</taxon>
        <taxon>Ktedonosporobacter</taxon>
    </lineage>
</organism>
<protein>
    <submittedName>
        <fullName evidence="1">DUF523 domain-containing protein</fullName>
    </submittedName>
</protein>
<evidence type="ECO:0000313" key="1">
    <source>
        <dbReference type="EMBL" id="QBD83568.1"/>
    </source>
</evidence>
<dbReference type="KEGG" id="kbs:EPA93_23575"/>
<reference evidence="1 2" key="1">
    <citation type="submission" date="2019-01" db="EMBL/GenBank/DDBJ databases">
        <title>Ktedonosporobacter rubrisoli SCAWS-G2.</title>
        <authorList>
            <person name="Huang Y."/>
            <person name="Yan B."/>
        </authorList>
    </citation>
    <scope>NUCLEOTIDE SEQUENCE [LARGE SCALE GENOMIC DNA]</scope>
    <source>
        <strain evidence="1 2">SCAWS-G2</strain>
    </source>
</reference>
<keyword evidence="2" id="KW-1185">Reference proteome</keyword>
<dbReference type="Proteomes" id="UP000290365">
    <property type="component" value="Chromosome"/>
</dbReference>
<gene>
    <name evidence="1" type="ORF">EPA93_23575</name>
</gene>
<dbReference type="Pfam" id="PF04463">
    <property type="entry name" value="2-thiour_desulf"/>
    <property type="match status" value="1"/>
</dbReference>
<name>A0A4P6K5D1_KTERU</name>
<evidence type="ECO:0000313" key="2">
    <source>
        <dbReference type="Proteomes" id="UP000290365"/>
    </source>
</evidence>
<dbReference type="AlphaFoldDB" id="A0A4P6K5D1"/>
<dbReference type="EMBL" id="CP035758">
    <property type="protein sequence ID" value="QBD83568.1"/>
    <property type="molecule type" value="Genomic_DNA"/>
</dbReference>
<accession>A0A4P6K5D1</accession>